<organism evidence="2 3">
    <name type="scientific">Algivirga pacifica</name>
    <dbReference type="NCBI Taxonomy" id="1162670"/>
    <lineage>
        <taxon>Bacteria</taxon>
        <taxon>Pseudomonadati</taxon>
        <taxon>Bacteroidota</taxon>
        <taxon>Cytophagia</taxon>
        <taxon>Cytophagales</taxon>
        <taxon>Flammeovirgaceae</taxon>
        <taxon>Algivirga</taxon>
    </lineage>
</organism>
<proteinExistence type="predicted"/>
<evidence type="ECO:0000313" key="2">
    <source>
        <dbReference type="EMBL" id="GAA4825625.1"/>
    </source>
</evidence>
<comment type="caution">
    <text evidence="2">The sequence shown here is derived from an EMBL/GenBank/DDBJ whole genome shotgun (WGS) entry which is preliminary data.</text>
</comment>
<evidence type="ECO:0000256" key="1">
    <source>
        <dbReference type="SAM" id="Phobius"/>
    </source>
</evidence>
<name>A0ABP9D8W6_9BACT</name>
<sequence length="152" mass="17456">MFDLDSELLSYRSLPPKLREKLIAFVRVLITPLVALKALLISFRNTTTYKLSWGRSKISVETLLRQEFDDDEIYITTVLVNYDEFLLSPSSYKSMTPRLGSSYLRTSGEGVSLEQAQLTVQIPSYLSSQEDKLKAILQDYLHAGFIYEIQYV</sequence>
<accession>A0ABP9D8W6</accession>
<dbReference type="EMBL" id="BAABJX010000016">
    <property type="protein sequence ID" value="GAA4825625.1"/>
    <property type="molecule type" value="Genomic_DNA"/>
</dbReference>
<dbReference type="RefSeq" id="WP_345369346.1">
    <property type="nucleotide sequence ID" value="NZ_BAABJX010000016.1"/>
</dbReference>
<reference evidence="3" key="1">
    <citation type="journal article" date="2019" name="Int. J. Syst. Evol. Microbiol.">
        <title>The Global Catalogue of Microorganisms (GCM) 10K type strain sequencing project: providing services to taxonomists for standard genome sequencing and annotation.</title>
        <authorList>
            <consortium name="The Broad Institute Genomics Platform"/>
            <consortium name="The Broad Institute Genome Sequencing Center for Infectious Disease"/>
            <person name="Wu L."/>
            <person name="Ma J."/>
        </authorList>
    </citation>
    <scope>NUCLEOTIDE SEQUENCE [LARGE SCALE GENOMIC DNA]</scope>
    <source>
        <strain evidence="3">JCM 18326</strain>
    </source>
</reference>
<keyword evidence="1" id="KW-0472">Membrane</keyword>
<gene>
    <name evidence="2" type="ORF">GCM10023331_07670</name>
</gene>
<keyword evidence="3" id="KW-1185">Reference proteome</keyword>
<protein>
    <submittedName>
        <fullName evidence="2">Uncharacterized protein</fullName>
    </submittedName>
</protein>
<keyword evidence="1" id="KW-0812">Transmembrane</keyword>
<keyword evidence="1" id="KW-1133">Transmembrane helix</keyword>
<dbReference type="Proteomes" id="UP001500298">
    <property type="component" value="Unassembled WGS sequence"/>
</dbReference>
<feature type="transmembrane region" description="Helical" evidence="1">
    <location>
        <begin position="22"/>
        <end position="43"/>
    </location>
</feature>
<evidence type="ECO:0000313" key="3">
    <source>
        <dbReference type="Proteomes" id="UP001500298"/>
    </source>
</evidence>